<name>A0A285B4L3_9ENTR</name>
<dbReference type="AlphaFoldDB" id="A0A285B4L3"/>
<protein>
    <submittedName>
        <fullName evidence="1">Uncharacterized protein</fullName>
    </submittedName>
</protein>
<sequence>MGLPNLPAIRAGLLALPFSTTIATGEGYYFVWPKNTLSPQPIALLQRFLNQHIPGPLSADVIRQGAAPDYST</sequence>
<dbReference type="GeneID" id="97395160"/>
<dbReference type="EMBL" id="FZTC01000019">
    <property type="protein sequence ID" value="SNU35835.1"/>
    <property type="molecule type" value="Genomic_DNA"/>
</dbReference>
<dbReference type="RefSeq" id="WP_004135619.1">
    <property type="nucleotide sequence ID" value="NZ_CABGKM010000005.1"/>
</dbReference>
<dbReference type="Proteomes" id="UP000220639">
    <property type="component" value="Unassembled WGS sequence"/>
</dbReference>
<accession>A0A285B4L3</accession>
<evidence type="ECO:0000313" key="1">
    <source>
        <dbReference type="EMBL" id="SNU35835.1"/>
    </source>
</evidence>
<proteinExistence type="predicted"/>
<evidence type="ECO:0000313" key="2">
    <source>
        <dbReference type="Proteomes" id="UP000220639"/>
    </source>
</evidence>
<organism evidence="1 2">
    <name type="scientific">Klebsiella grimontii</name>
    <dbReference type="NCBI Taxonomy" id="2058152"/>
    <lineage>
        <taxon>Bacteria</taxon>
        <taxon>Pseudomonadati</taxon>
        <taxon>Pseudomonadota</taxon>
        <taxon>Gammaproteobacteria</taxon>
        <taxon>Enterobacterales</taxon>
        <taxon>Enterobacteriaceae</taxon>
        <taxon>Klebsiella/Raoultella group</taxon>
        <taxon>Klebsiella</taxon>
    </lineage>
</organism>
<reference evidence="2" key="1">
    <citation type="submission" date="2017-08" db="EMBL/GenBank/DDBJ databases">
        <authorList>
            <person name="Brisse S."/>
        </authorList>
    </citation>
    <scope>NUCLEOTIDE SEQUENCE [LARGE SCALE GENOMIC DNA]</scope>
    <source>
        <strain evidence="2">06D021</strain>
    </source>
</reference>
<gene>
    <name evidence="1" type="ORF">KOSB73_260559</name>
</gene>